<dbReference type="eggNOG" id="ENOG50310Z6">
    <property type="taxonomic scope" value="Bacteria"/>
</dbReference>
<evidence type="ECO:0000256" key="6">
    <source>
        <dbReference type="ARBA" id="ARBA00029628"/>
    </source>
</evidence>
<organism evidence="8 9">
    <name type="scientific">Metapseudomonas resinovorans NBRC 106553</name>
    <dbReference type="NCBI Taxonomy" id="1245471"/>
    <lineage>
        <taxon>Bacteria</taxon>
        <taxon>Pseudomonadati</taxon>
        <taxon>Pseudomonadota</taxon>
        <taxon>Gammaproteobacteria</taxon>
        <taxon>Pseudomonadales</taxon>
        <taxon>Pseudomonadaceae</taxon>
        <taxon>Metapseudomonas</taxon>
    </lineage>
</organism>
<sequence>MPQFAVHLNTNPATRTRIPYLLDIQSDLIAELGTRVVVPLYSADVMKGKVLKTLMPVFEVEGNAVVMVTPEMAGAPRRILGQQVADLADARHEVIAALDLLITGI</sequence>
<dbReference type="STRING" id="1245471.PCA10_06500"/>
<evidence type="ECO:0000313" key="8">
    <source>
        <dbReference type="EMBL" id="BAN46382.1"/>
    </source>
</evidence>
<dbReference type="Proteomes" id="UP000015503">
    <property type="component" value="Chromosome"/>
</dbReference>
<comment type="similarity">
    <text evidence="1">Belongs to the CcdB toxin family.</text>
</comment>
<dbReference type="AlphaFoldDB" id="S6ACF9"/>
<protein>
    <recommendedName>
        <fullName evidence="2">Toxin CcdB</fullName>
    </recommendedName>
    <alternativeName>
        <fullName evidence="7">Cytotoxic protein CcdB</fullName>
    </alternativeName>
    <alternativeName>
        <fullName evidence="6">Protein LetD</fullName>
    </alternativeName>
</protein>
<dbReference type="InterPro" id="IPR002712">
    <property type="entry name" value="CcdB"/>
</dbReference>
<dbReference type="Pfam" id="PF01845">
    <property type="entry name" value="CcdB"/>
    <property type="match status" value="1"/>
</dbReference>
<evidence type="ECO:0000313" key="9">
    <source>
        <dbReference type="Proteomes" id="UP000015503"/>
    </source>
</evidence>
<dbReference type="InterPro" id="IPR011067">
    <property type="entry name" value="Plasmid_toxin/cell-grow_inhib"/>
</dbReference>
<keyword evidence="5" id="KW-0804">Transcription</keyword>
<name>S6ACF9_METRE</name>
<dbReference type="KEGG" id="pre:PCA10_06500"/>
<dbReference type="GO" id="GO:0008657">
    <property type="term" value="F:DNA topoisomerase type II (double strand cut, ATP-hydrolyzing) inhibitor activity"/>
    <property type="evidence" value="ECO:0007669"/>
    <property type="project" value="InterPro"/>
</dbReference>
<dbReference type="OrthoDB" id="9813510at2"/>
<dbReference type="SUPFAM" id="SSF50118">
    <property type="entry name" value="Cell growth inhibitor/plasmid maintenance toxic component"/>
    <property type="match status" value="1"/>
</dbReference>
<proteinExistence type="inferred from homology"/>
<dbReference type="GO" id="GO:0006276">
    <property type="term" value="P:plasmid maintenance"/>
    <property type="evidence" value="ECO:0007669"/>
    <property type="project" value="InterPro"/>
</dbReference>
<dbReference type="RefSeq" id="WP_016490584.1">
    <property type="nucleotide sequence ID" value="NC_021499.1"/>
</dbReference>
<dbReference type="EMBL" id="AP013068">
    <property type="protein sequence ID" value="BAN46382.1"/>
    <property type="molecule type" value="Genomic_DNA"/>
</dbReference>
<dbReference type="Gene3D" id="2.30.30.110">
    <property type="match status" value="1"/>
</dbReference>
<evidence type="ECO:0000256" key="2">
    <source>
        <dbReference type="ARBA" id="ARBA00015075"/>
    </source>
</evidence>
<reference evidence="8 9" key="1">
    <citation type="journal article" date="2013" name="Genome Announc.">
        <title>Complete Genome Sequence of the Carbazole Degrader Pseudomonas resinovorans Strain CA10 (NBRC 106553).</title>
        <authorList>
            <person name="Shintani M."/>
            <person name="Hosoyama A."/>
            <person name="Ohji S."/>
            <person name="Tsuchikane K."/>
            <person name="Takarada H."/>
            <person name="Yamazoe A."/>
            <person name="Fujita N."/>
            <person name="Nojiri H."/>
        </authorList>
    </citation>
    <scope>NUCLEOTIDE SEQUENCE [LARGE SCALE GENOMIC DNA]</scope>
    <source>
        <strain evidence="8 9">NBRC 106553</strain>
    </source>
</reference>
<evidence type="ECO:0000256" key="4">
    <source>
        <dbReference type="ARBA" id="ARBA00023015"/>
    </source>
</evidence>
<evidence type="ECO:0000256" key="3">
    <source>
        <dbReference type="ARBA" id="ARBA00022491"/>
    </source>
</evidence>
<dbReference type="HOGENOM" id="CLU_158043_3_0_6"/>
<evidence type="ECO:0000256" key="7">
    <source>
        <dbReference type="ARBA" id="ARBA00033135"/>
    </source>
</evidence>
<keyword evidence="9" id="KW-1185">Reference proteome</keyword>
<gene>
    <name evidence="8" type="ORF">PCA10_06500</name>
</gene>
<dbReference type="PATRIC" id="fig|1245471.3.peg.659"/>
<keyword evidence="4" id="KW-0805">Transcription regulation</keyword>
<evidence type="ECO:0000256" key="1">
    <source>
        <dbReference type="ARBA" id="ARBA00005230"/>
    </source>
</evidence>
<keyword evidence="3" id="KW-0678">Repressor</keyword>
<evidence type="ECO:0000256" key="5">
    <source>
        <dbReference type="ARBA" id="ARBA00023163"/>
    </source>
</evidence>
<accession>S6ACF9</accession>